<sequence length="72" mass="8104">MHLAACKRKDREFFFSRIFLQACTGSSHHSQLANLSGLSHTSRHRHHRFSAIAASLSIPASDKFPLSLIEEN</sequence>
<organism evidence="1 2">
    <name type="scientific">Colletotrichum scovillei</name>
    <dbReference type="NCBI Taxonomy" id="1209932"/>
    <lineage>
        <taxon>Eukaryota</taxon>
        <taxon>Fungi</taxon>
        <taxon>Dikarya</taxon>
        <taxon>Ascomycota</taxon>
        <taxon>Pezizomycotina</taxon>
        <taxon>Sordariomycetes</taxon>
        <taxon>Hypocreomycetidae</taxon>
        <taxon>Glomerellales</taxon>
        <taxon>Glomerellaceae</taxon>
        <taxon>Colletotrichum</taxon>
        <taxon>Colletotrichum acutatum species complex</taxon>
    </lineage>
</organism>
<comment type="caution">
    <text evidence="1">The sequence shown here is derived from an EMBL/GenBank/DDBJ whole genome shotgun (WGS) entry which is preliminary data.</text>
</comment>
<dbReference type="AlphaFoldDB" id="A0A9P7R3U1"/>
<keyword evidence="2" id="KW-1185">Reference proteome</keyword>
<reference evidence="1" key="1">
    <citation type="submission" date="2021-05" db="EMBL/GenBank/DDBJ databases">
        <title>Comparative genomics of three Colletotrichum scovillei strains and genetic complementation revealed genes involved fungal growth and virulence on chili pepper.</title>
        <authorList>
            <person name="Hsieh D.-K."/>
            <person name="Chuang S.-C."/>
            <person name="Chen C.-Y."/>
            <person name="Chao Y.-T."/>
            <person name="Lu M.-Y.J."/>
            <person name="Lee M.-H."/>
            <person name="Shih M.-C."/>
        </authorList>
    </citation>
    <scope>NUCLEOTIDE SEQUENCE</scope>
    <source>
        <strain evidence="1">Coll-153</strain>
    </source>
</reference>
<accession>A0A9P7R3U1</accession>
<dbReference type="EMBL" id="JAESDN010000007">
    <property type="protein sequence ID" value="KAG7048028.1"/>
    <property type="molecule type" value="Genomic_DNA"/>
</dbReference>
<name>A0A9P7R3U1_9PEZI</name>
<evidence type="ECO:0000313" key="2">
    <source>
        <dbReference type="Proteomes" id="UP000699042"/>
    </source>
</evidence>
<dbReference type="Proteomes" id="UP000699042">
    <property type="component" value="Unassembled WGS sequence"/>
</dbReference>
<gene>
    <name evidence="1" type="ORF">JMJ77_011366</name>
</gene>
<proteinExistence type="predicted"/>
<evidence type="ECO:0000313" key="1">
    <source>
        <dbReference type="EMBL" id="KAG7048028.1"/>
    </source>
</evidence>
<protein>
    <submittedName>
        <fullName evidence="1">Uncharacterized protein</fullName>
    </submittedName>
</protein>